<name>A0ABT8CWT4_9FLAO</name>
<dbReference type="RefSeq" id="WP_290363900.1">
    <property type="nucleotide sequence ID" value="NZ_JAUFQU010000001.1"/>
</dbReference>
<evidence type="ECO:0000313" key="2">
    <source>
        <dbReference type="Proteomes" id="UP001242368"/>
    </source>
</evidence>
<accession>A0ABT8CWT4</accession>
<proteinExistence type="predicted"/>
<evidence type="ECO:0008006" key="3">
    <source>
        <dbReference type="Google" id="ProtNLM"/>
    </source>
</evidence>
<dbReference type="Proteomes" id="UP001242368">
    <property type="component" value="Unassembled WGS sequence"/>
</dbReference>
<sequence>MEIDHNKISFWEENDPRENFFKRLFFRKDKSKKKLSTPETIRKVCCGVSFKETAVKSILFSTDLALIENNDCDAVLAVYPFPPSAKIMKALIDFSEKPVICGIGGGLTQGKVALDMAIEAEKLGAAAVIVNQPFKNRDLIKIREAIRIPIVSSISTLDFDFEERIKAGVDIFHITGGANTGAIIEHITTHYPNHAMIATGGKTLVNIESVINSGAHAIVLTPPSNADLFKSIMAGYREGFNKIKKKFL</sequence>
<organism evidence="1 2">
    <name type="scientific">Paenimyroides ceti</name>
    <dbReference type="NCBI Taxonomy" id="395087"/>
    <lineage>
        <taxon>Bacteria</taxon>
        <taxon>Pseudomonadati</taxon>
        <taxon>Bacteroidota</taxon>
        <taxon>Flavobacteriia</taxon>
        <taxon>Flavobacteriales</taxon>
        <taxon>Flavobacteriaceae</taxon>
        <taxon>Paenimyroides</taxon>
    </lineage>
</organism>
<dbReference type="EMBL" id="JAUFQU010000001">
    <property type="protein sequence ID" value="MDN3708012.1"/>
    <property type="molecule type" value="Genomic_DNA"/>
</dbReference>
<protein>
    <recommendedName>
        <fullName evidence="3">Hydrolase</fullName>
    </recommendedName>
</protein>
<gene>
    <name evidence="1" type="ORF">QW060_12925</name>
</gene>
<reference evidence="2" key="1">
    <citation type="journal article" date="2019" name="Int. J. Syst. Evol. Microbiol.">
        <title>The Global Catalogue of Microorganisms (GCM) 10K type strain sequencing project: providing services to taxonomists for standard genome sequencing and annotation.</title>
        <authorList>
            <consortium name="The Broad Institute Genomics Platform"/>
            <consortium name="The Broad Institute Genome Sequencing Center for Infectious Disease"/>
            <person name="Wu L."/>
            <person name="Ma J."/>
        </authorList>
    </citation>
    <scope>NUCLEOTIDE SEQUENCE [LARGE SCALE GENOMIC DNA]</scope>
    <source>
        <strain evidence="2">CECT 7184</strain>
    </source>
</reference>
<dbReference type="InterPro" id="IPR013785">
    <property type="entry name" value="Aldolase_TIM"/>
</dbReference>
<evidence type="ECO:0000313" key="1">
    <source>
        <dbReference type="EMBL" id="MDN3708012.1"/>
    </source>
</evidence>
<keyword evidence="2" id="KW-1185">Reference proteome</keyword>
<comment type="caution">
    <text evidence="1">The sequence shown here is derived from an EMBL/GenBank/DDBJ whole genome shotgun (WGS) entry which is preliminary data.</text>
</comment>
<dbReference type="Gene3D" id="3.20.20.70">
    <property type="entry name" value="Aldolase class I"/>
    <property type="match status" value="1"/>
</dbReference>
<dbReference type="SUPFAM" id="SSF51569">
    <property type="entry name" value="Aldolase"/>
    <property type="match status" value="1"/>
</dbReference>